<proteinExistence type="predicted"/>
<evidence type="ECO:0000313" key="2">
    <source>
        <dbReference type="EMBL" id="SMO52684.1"/>
    </source>
</evidence>
<dbReference type="NCBIfam" id="NF033679">
    <property type="entry name" value="DNRLRE_dom"/>
    <property type="match status" value="1"/>
</dbReference>
<name>A0A521BZW6_9BACL</name>
<dbReference type="InterPro" id="IPR033803">
    <property type="entry name" value="CBD-like_Golvesin-Xly"/>
</dbReference>
<evidence type="ECO:0000259" key="1">
    <source>
        <dbReference type="Pfam" id="PF25275"/>
    </source>
</evidence>
<dbReference type="Pfam" id="PF25275">
    <property type="entry name" value="Golvesin_C"/>
    <property type="match status" value="1"/>
</dbReference>
<sequence>MRTKGIIRKCSVWLFLLIFVLMSVQPTPILAAEKIHNRIQMAAVTKEPGWLDKLINFFKPDGPQVQPADEEERDFWDTVQGYLGMEDAYDEKGQARVTDALPQKEKAPKGKRIPKPKRVKELKKKRTAYAKFYKLEDGRIQAEVSSNSPVHYQDQEGDWRPIDTQIESTDQSGFVYQNKKNTFQSFFGKKSDKLVKFKLKKRHLTLGIKGKEKRLSPKTKDHTITYPDVFGDADLVYDVTPTSLKEKIILEKAPKEATYTFTVKMGGVKAKKRKDGSIAFYHKSGEGEPVFIMPKPFMMDDKEDDSSPYGKVWSDKVTQSVKKKGSHIEITVKADEKWLKADKRKYPVVIDPTIKVEPTPTDGQDAMVINSAASTNYGDNWKLSVGTTDTYVARSLVKFSLPSELAGQQLDSAQLKLYYDQSFYTNSNDVKMEARPVTTPWDESTVTWNTIGDQYGAVGYNRELVDNSDSAKTAESGTWPASTNSTYTQYAINQNYQYNNNTTTGAAFTRIPRITENGNYKVEAHYVPASDRATNAPYTVHYDGGQKSFTVDQSAGTEGVWTTLDTLPFVTGTTQK</sequence>
<keyword evidence="3" id="KW-1185">Reference proteome</keyword>
<protein>
    <recommendedName>
        <fullName evidence="1">Golvesin/Xly CBD-like domain-containing protein</fullName>
    </recommendedName>
</protein>
<dbReference type="RefSeq" id="WP_185956065.1">
    <property type="nucleotide sequence ID" value="NZ_FXTI01000003.1"/>
</dbReference>
<dbReference type="EMBL" id="FXTI01000003">
    <property type="protein sequence ID" value="SMO52684.1"/>
    <property type="molecule type" value="Genomic_DNA"/>
</dbReference>
<organism evidence="2 3">
    <name type="scientific">Melghirimyces algeriensis</name>
    <dbReference type="NCBI Taxonomy" id="910412"/>
    <lineage>
        <taxon>Bacteria</taxon>
        <taxon>Bacillati</taxon>
        <taxon>Bacillota</taxon>
        <taxon>Bacilli</taxon>
        <taxon>Bacillales</taxon>
        <taxon>Thermoactinomycetaceae</taxon>
        <taxon>Melghirimyces</taxon>
    </lineage>
</organism>
<feature type="domain" description="Golvesin/Xly CBD-like" evidence="1">
    <location>
        <begin position="464"/>
        <end position="575"/>
    </location>
</feature>
<dbReference type="Proteomes" id="UP000315636">
    <property type="component" value="Unassembled WGS sequence"/>
</dbReference>
<gene>
    <name evidence="2" type="ORF">SAMN06264849_10334</name>
</gene>
<reference evidence="2 3" key="1">
    <citation type="submission" date="2017-05" db="EMBL/GenBank/DDBJ databases">
        <authorList>
            <person name="Varghese N."/>
            <person name="Submissions S."/>
        </authorList>
    </citation>
    <scope>NUCLEOTIDE SEQUENCE [LARGE SCALE GENOMIC DNA]</scope>
    <source>
        <strain evidence="2 3">DSM 45474</strain>
    </source>
</reference>
<evidence type="ECO:0000313" key="3">
    <source>
        <dbReference type="Proteomes" id="UP000315636"/>
    </source>
</evidence>
<dbReference type="AlphaFoldDB" id="A0A521BZW6"/>
<accession>A0A521BZW6</accession>